<name>A0A1F6DRN0_9BACT</name>
<proteinExistence type="predicted"/>
<reference evidence="2 3" key="1">
    <citation type="journal article" date="2016" name="Nat. Commun.">
        <title>Thousands of microbial genomes shed light on interconnected biogeochemical processes in an aquifer system.</title>
        <authorList>
            <person name="Anantharaman K."/>
            <person name="Brown C.T."/>
            <person name="Hug L.A."/>
            <person name="Sharon I."/>
            <person name="Castelle C.J."/>
            <person name="Probst A.J."/>
            <person name="Thomas B.C."/>
            <person name="Singh A."/>
            <person name="Wilkins M.J."/>
            <person name="Karaoz U."/>
            <person name="Brodie E.L."/>
            <person name="Williams K.H."/>
            <person name="Hubbard S.S."/>
            <person name="Banfield J.F."/>
        </authorList>
    </citation>
    <scope>NUCLEOTIDE SEQUENCE [LARGE SCALE GENOMIC DNA]</scope>
</reference>
<dbReference type="PANTHER" id="PTHR38011:SF7">
    <property type="entry name" value="2,5-DIAMINO-6-RIBOSYLAMINO-4(3H)-PYRIMIDINONE 5'-PHOSPHATE REDUCTASE"/>
    <property type="match status" value="1"/>
</dbReference>
<dbReference type="GO" id="GO:0004146">
    <property type="term" value="F:dihydrofolate reductase activity"/>
    <property type="evidence" value="ECO:0007669"/>
    <property type="project" value="InterPro"/>
</dbReference>
<dbReference type="AlphaFoldDB" id="A0A1F6DRN0"/>
<dbReference type="Gene3D" id="3.40.430.10">
    <property type="entry name" value="Dihydrofolate Reductase, subunit A"/>
    <property type="match status" value="1"/>
</dbReference>
<evidence type="ECO:0000313" key="3">
    <source>
        <dbReference type="Proteomes" id="UP000178328"/>
    </source>
</evidence>
<organism evidence="2 3">
    <name type="scientific">Candidatus Kaiserbacteria bacterium RIFCSPHIGHO2_02_FULL_54_11b</name>
    <dbReference type="NCBI Taxonomy" id="1798494"/>
    <lineage>
        <taxon>Bacteria</taxon>
        <taxon>Candidatus Kaiseribacteriota</taxon>
    </lineage>
</organism>
<dbReference type="PANTHER" id="PTHR38011">
    <property type="entry name" value="DIHYDROFOLATE REDUCTASE FAMILY PROTEIN (AFU_ORTHOLOGUE AFUA_8G06820)"/>
    <property type="match status" value="1"/>
</dbReference>
<dbReference type="STRING" id="1798494.A3C18_03780"/>
<dbReference type="SUPFAM" id="SSF53597">
    <property type="entry name" value="Dihydrofolate reductase-like"/>
    <property type="match status" value="1"/>
</dbReference>
<dbReference type="Pfam" id="PF00186">
    <property type="entry name" value="DHFR_1"/>
    <property type="match status" value="1"/>
</dbReference>
<dbReference type="GO" id="GO:0046654">
    <property type="term" value="P:tetrahydrofolate biosynthetic process"/>
    <property type="evidence" value="ECO:0007669"/>
    <property type="project" value="InterPro"/>
</dbReference>
<feature type="domain" description="DHFR" evidence="1">
    <location>
        <begin position="5"/>
        <end position="124"/>
    </location>
</feature>
<dbReference type="InterPro" id="IPR001796">
    <property type="entry name" value="DHFR_dom"/>
</dbReference>
<evidence type="ECO:0000259" key="1">
    <source>
        <dbReference type="Pfam" id="PF00186"/>
    </source>
</evidence>
<gene>
    <name evidence="2" type="ORF">A3C18_03780</name>
</gene>
<evidence type="ECO:0000313" key="2">
    <source>
        <dbReference type="EMBL" id="OGG64094.1"/>
    </source>
</evidence>
<accession>A0A1F6DRN0</accession>
<dbReference type="InterPro" id="IPR050765">
    <property type="entry name" value="Riboflavin_Biosynth_HTPR"/>
</dbReference>
<dbReference type="Proteomes" id="UP000178328">
    <property type="component" value="Unassembled WGS sequence"/>
</dbReference>
<protein>
    <recommendedName>
        <fullName evidence="1">DHFR domain-containing protein</fullName>
    </recommendedName>
</protein>
<dbReference type="EMBL" id="MFLH01000036">
    <property type="protein sequence ID" value="OGG64094.1"/>
    <property type="molecule type" value="Genomic_DNA"/>
</dbReference>
<dbReference type="InterPro" id="IPR024072">
    <property type="entry name" value="DHFR-like_dom_sf"/>
</dbReference>
<comment type="caution">
    <text evidence="2">The sequence shown here is derived from an EMBL/GenBank/DDBJ whole genome shotgun (WGS) entry which is preliminary data.</text>
</comment>
<sequence length="171" mass="18812">MRTIAIAAVTLDGKIALDPDHFPDWTSAEDKVFMRALLDTADVVVVGHNTFKTAKEPLSKRNCIVLTGSVASTERKGDKLLYVNPGTTDLKAILEPYATVAILGGAKTYSYFLQHNLLHELYLTIEPVVFGRGISLFEHLEGSPTHFKLLSMRKLNEDGTVLLHYSLAAAK</sequence>